<dbReference type="InterPro" id="IPR013785">
    <property type="entry name" value="Aldolase_TIM"/>
</dbReference>
<dbReference type="CDD" id="cd21109">
    <property type="entry name" value="SPASM"/>
    <property type="match status" value="1"/>
</dbReference>
<dbReference type="InterPro" id="IPR007197">
    <property type="entry name" value="rSAM"/>
</dbReference>
<dbReference type="InterPro" id="IPR023885">
    <property type="entry name" value="4Fe4S-binding_SPASM_dom"/>
</dbReference>
<keyword evidence="3" id="KW-0949">S-adenosyl-L-methionine</keyword>
<sequence>MRSDSELLDIPVAPFELTERRRRNQELNIAEYRDRAVRLESRPLALFVELTQNCNLSCPMCRFGEKYQKEWNMTEELYERLADELFPSVHLVDIRGWGESTMLPLFGRHVARALSYRVKLRLVTNGQINRPPVWDMMMRAHGLVTISVDAADPELFTKLRGGGTIPRLERTLAELVSARDRHGVPRDHLSFNTVASLDNLHDLANVVSLAARMDVPTVVIHPMVASLDDPSHLRHDLDRTQEAYAAAAERGRREGVVVQLGAAPDPSLAIPEMVRRPACMHPWSYAYVRYDGSVGFCDHLLGSDDYTLGNLRDSTFEEIWNGERWQRLRQAHTTGDIPDQFAPCRYTYAQRYIDFEYLVHPDREAGLVSNQTHREVTFRRDPREAPSVPWVPAADGPEALIPLDAVTGRMREARD</sequence>
<accession>A0A918GLN3</accession>
<dbReference type="SFLD" id="SFLDS00029">
    <property type="entry name" value="Radical_SAM"/>
    <property type="match status" value="1"/>
</dbReference>
<keyword evidence="7" id="KW-0175">Coiled coil</keyword>
<dbReference type="Proteomes" id="UP000660680">
    <property type="component" value="Unassembled WGS sequence"/>
</dbReference>
<evidence type="ECO:0008006" key="12">
    <source>
        <dbReference type="Google" id="ProtNLM"/>
    </source>
</evidence>
<keyword evidence="6" id="KW-0411">Iron-sulfur</keyword>
<dbReference type="EMBL" id="BMRB01000004">
    <property type="protein sequence ID" value="GGS45066.1"/>
    <property type="molecule type" value="Genomic_DNA"/>
</dbReference>
<keyword evidence="5" id="KW-0408">Iron</keyword>
<comment type="caution">
    <text evidence="10">The sequence shown here is derived from an EMBL/GenBank/DDBJ whole genome shotgun (WGS) entry which is preliminary data.</text>
</comment>
<feature type="coiled-coil region" evidence="7">
    <location>
        <begin position="15"/>
        <end position="42"/>
    </location>
</feature>
<keyword evidence="2" id="KW-0004">4Fe-4S</keyword>
<dbReference type="Pfam" id="PF13186">
    <property type="entry name" value="SPASM"/>
    <property type="match status" value="1"/>
</dbReference>
<dbReference type="PROSITE" id="PS01305">
    <property type="entry name" value="MOAA_NIFB_PQQE"/>
    <property type="match status" value="1"/>
</dbReference>
<dbReference type="SFLD" id="SFLDG01067">
    <property type="entry name" value="SPASM/twitch_domain_containing"/>
    <property type="match status" value="1"/>
</dbReference>
<evidence type="ECO:0000256" key="4">
    <source>
        <dbReference type="ARBA" id="ARBA00022723"/>
    </source>
</evidence>
<protein>
    <recommendedName>
        <fullName evidence="12">Radical SAM protein</fullName>
    </recommendedName>
</protein>
<gene>
    <name evidence="10" type="ORF">GCM10010171_45020</name>
</gene>
<dbReference type="SUPFAM" id="SSF102114">
    <property type="entry name" value="Radical SAM enzymes"/>
    <property type="match status" value="1"/>
</dbReference>
<dbReference type="GO" id="GO:0003824">
    <property type="term" value="F:catalytic activity"/>
    <property type="evidence" value="ECO:0007669"/>
    <property type="project" value="InterPro"/>
</dbReference>
<keyword evidence="4" id="KW-0479">Metal-binding</keyword>
<dbReference type="PANTHER" id="PTHR11228:SF27">
    <property type="entry name" value="GLYCYL-RADICAL ENZYME ACTIVATING ENZYME MJ1227-RELATED"/>
    <property type="match status" value="1"/>
</dbReference>
<dbReference type="RefSeq" id="WP_189212556.1">
    <property type="nucleotide sequence ID" value="NZ_BMRB01000004.1"/>
</dbReference>
<dbReference type="GO" id="GO:0051539">
    <property type="term" value="F:4 iron, 4 sulfur cluster binding"/>
    <property type="evidence" value="ECO:0007669"/>
    <property type="project" value="UniProtKB-KW"/>
</dbReference>
<evidence type="ECO:0000313" key="11">
    <source>
        <dbReference type="Proteomes" id="UP000660680"/>
    </source>
</evidence>
<evidence type="ECO:0000256" key="2">
    <source>
        <dbReference type="ARBA" id="ARBA00022485"/>
    </source>
</evidence>
<feature type="domain" description="4Fe4S-binding SPASM" evidence="9">
    <location>
        <begin position="279"/>
        <end position="334"/>
    </location>
</feature>
<evidence type="ECO:0000259" key="9">
    <source>
        <dbReference type="Pfam" id="PF13186"/>
    </source>
</evidence>
<evidence type="ECO:0000256" key="1">
    <source>
        <dbReference type="ARBA" id="ARBA00001966"/>
    </source>
</evidence>
<dbReference type="PANTHER" id="PTHR11228">
    <property type="entry name" value="RADICAL SAM DOMAIN PROTEIN"/>
    <property type="match status" value="1"/>
</dbReference>
<evidence type="ECO:0000259" key="8">
    <source>
        <dbReference type="Pfam" id="PF04055"/>
    </source>
</evidence>
<evidence type="ECO:0000256" key="7">
    <source>
        <dbReference type="SAM" id="Coils"/>
    </source>
</evidence>
<dbReference type="Gene3D" id="3.20.20.70">
    <property type="entry name" value="Aldolase class I"/>
    <property type="match status" value="1"/>
</dbReference>
<dbReference type="InterPro" id="IPR050377">
    <property type="entry name" value="Radical_SAM_PqqE_MftC-like"/>
</dbReference>
<dbReference type="AlphaFoldDB" id="A0A918GLN3"/>
<dbReference type="InterPro" id="IPR058240">
    <property type="entry name" value="rSAM_sf"/>
</dbReference>
<evidence type="ECO:0000256" key="3">
    <source>
        <dbReference type="ARBA" id="ARBA00022691"/>
    </source>
</evidence>
<evidence type="ECO:0000313" key="10">
    <source>
        <dbReference type="EMBL" id="GGS45066.1"/>
    </source>
</evidence>
<dbReference type="InterPro" id="IPR000385">
    <property type="entry name" value="MoaA_NifB_PqqE_Fe-S-bd_CS"/>
</dbReference>
<feature type="domain" description="Radical SAM core" evidence="8">
    <location>
        <begin position="48"/>
        <end position="178"/>
    </location>
</feature>
<proteinExistence type="predicted"/>
<reference evidence="10" key="1">
    <citation type="journal article" date="2014" name="Int. J. Syst. Evol. Microbiol.">
        <title>Complete genome sequence of Corynebacterium casei LMG S-19264T (=DSM 44701T), isolated from a smear-ripened cheese.</title>
        <authorList>
            <consortium name="US DOE Joint Genome Institute (JGI-PGF)"/>
            <person name="Walter F."/>
            <person name="Albersmeier A."/>
            <person name="Kalinowski J."/>
            <person name="Ruckert C."/>
        </authorList>
    </citation>
    <scope>NUCLEOTIDE SEQUENCE</scope>
    <source>
        <strain evidence="10">JCM 3276</strain>
    </source>
</reference>
<dbReference type="Pfam" id="PF04055">
    <property type="entry name" value="Radical_SAM"/>
    <property type="match status" value="1"/>
</dbReference>
<evidence type="ECO:0000256" key="6">
    <source>
        <dbReference type="ARBA" id="ARBA00023014"/>
    </source>
</evidence>
<dbReference type="GO" id="GO:0046872">
    <property type="term" value="F:metal ion binding"/>
    <property type="evidence" value="ECO:0007669"/>
    <property type="project" value="UniProtKB-KW"/>
</dbReference>
<keyword evidence="11" id="KW-1185">Reference proteome</keyword>
<comment type="cofactor">
    <cofactor evidence="1">
        <name>[4Fe-4S] cluster</name>
        <dbReference type="ChEBI" id="CHEBI:49883"/>
    </cofactor>
</comment>
<evidence type="ECO:0000256" key="5">
    <source>
        <dbReference type="ARBA" id="ARBA00023004"/>
    </source>
</evidence>
<organism evidence="10 11">
    <name type="scientific">Actinokineospora fastidiosa</name>
    <dbReference type="NCBI Taxonomy" id="1816"/>
    <lineage>
        <taxon>Bacteria</taxon>
        <taxon>Bacillati</taxon>
        <taxon>Actinomycetota</taxon>
        <taxon>Actinomycetes</taxon>
        <taxon>Pseudonocardiales</taxon>
        <taxon>Pseudonocardiaceae</taxon>
        <taxon>Actinokineospora</taxon>
    </lineage>
</organism>
<reference evidence="10" key="2">
    <citation type="submission" date="2020-09" db="EMBL/GenBank/DDBJ databases">
        <authorList>
            <person name="Sun Q."/>
            <person name="Ohkuma M."/>
        </authorList>
    </citation>
    <scope>NUCLEOTIDE SEQUENCE</scope>
    <source>
        <strain evidence="10">JCM 3276</strain>
    </source>
</reference>
<dbReference type="CDD" id="cd01335">
    <property type="entry name" value="Radical_SAM"/>
    <property type="match status" value="1"/>
</dbReference>
<name>A0A918GLN3_9PSEU</name>